<evidence type="ECO:0000313" key="2">
    <source>
        <dbReference type="EMBL" id="EAN77422.1"/>
    </source>
</evidence>
<evidence type="ECO:0000313" key="3">
    <source>
        <dbReference type="Proteomes" id="UP000008524"/>
    </source>
</evidence>
<gene>
    <name evidence="2" type="ORF">Tb09.244.1120</name>
</gene>
<dbReference type="PaxDb" id="5691-EAN77422"/>
<dbReference type="EMBL" id="CM000207">
    <property type="protein sequence ID" value="EAN77422.1"/>
    <property type="molecule type" value="Genomic_DNA"/>
</dbReference>
<dbReference type="KEGG" id="tbr:Tb09.244.1120"/>
<accession>Q38CP8</accession>
<dbReference type="Proteomes" id="UP000008524">
    <property type="component" value="Chromosome 9"/>
</dbReference>
<proteinExistence type="predicted"/>
<keyword evidence="1" id="KW-1133">Transmembrane helix</keyword>
<feature type="transmembrane region" description="Helical" evidence="1">
    <location>
        <begin position="65"/>
        <end position="93"/>
    </location>
</feature>
<reference evidence="2 3" key="1">
    <citation type="journal article" date="2005" name="Science">
        <title>Comparative genomics of trypanosomatid parasitic protozoa.</title>
        <authorList>
            <person name="El-Sayed N.M."/>
            <person name="Myler P.J."/>
            <person name="Blandin G."/>
            <person name="Berriman M."/>
            <person name="Crabtree J."/>
            <person name="Aggarwal G."/>
            <person name="Caler E."/>
            <person name="Renauld H."/>
            <person name="Worthey E.A."/>
            <person name="Hertz-Fowler C."/>
            <person name="Ghedin E."/>
            <person name="Peacock C."/>
            <person name="Bartholomeu D.C."/>
            <person name="Haas B.J."/>
            <person name="Tran A.N."/>
            <person name="Wortman J.R."/>
            <person name="Alsmark U.C."/>
            <person name="Angiuoli S."/>
            <person name="Anupama A."/>
            <person name="Badger J."/>
            <person name="Bringaud F."/>
            <person name="Cadag E."/>
            <person name="Carlton J.M."/>
            <person name="Cerqueira G.C."/>
            <person name="Creasy T."/>
            <person name="Delcher A.L."/>
            <person name="Djikeng A."/>
            <person name="Embley T.M."/>
            <person name="Hauser C."/>
            <person name="Ivens A.C."/>
            <person name="Kummerfeld S.K."/>
            <person name="Pereira-Leal J.B."/>
            <person name="Nilsson D."/>
            <person name="Peterson J."/>
            <person name="Salzberg S.L."/>
            <person name="Shallom J."/>
            <person name="Silva J.C."/>
            <person name="Sundaram J."/>
            <person name="Westenberger S."/>
            <person name="White O."/>
            <person name="Melville S.E."/>
            <person name="Donelson J.E."/>
            <person name="Andersson B."/>
            <person name="Stuart K.D."/>
            <person name="Hall N."/>
        </authorList>
    </citation>
    <scope>NUCLEOTIDE SEQUENCE [LARGE SCALE GENOMIC DNA]</scope>
    <source>
        <strain evidence="2 3">927/4 GUTat10.1</strain>
    </source>
</reference>
<dbReference type="InParanoid" id="Q38CP8"/>
<reference evidence="2 3" key="2">
    <citation type="journal article" date="2005" name="Science">
        <title>The genome of the African trypanosome Trypanosoma brucei.</title>
        <authorList>
            <person name="Berriman M."/>
            <person name="Ghedin E."/>
            <person name="Hertz-Fowler C."/>
            <person name="Blandin G."/>
            <person name="Renauld H."/>
            <person name="Bartholomeu D.C."/>
            <person name="Lennard N.J."/>
            <person name="Caler E."/>
            <person name="Hamlin N.E."/>
            <person name="Haas B."/>
            <person name="Bohme U."/>
            <person name="Hannick L."/>
            <person name="Aslett M.A."/>
            <person name="Shallom J."/>
            <person name="Marcello L."/>
            <person name="Hou L."/>
            <person name="Wickstead B."/>
            <person name="Alsmark U.C."/>
            <person name="Arrowsmith C."/>
            <person name="Atkin R.J."/>
            <person name="Barron A.J."/>
            <person name="Bringaud F."/>
            <person name="Brooks K."/>
            <person name="Carrington M."/>
            <person name="Cherevach I."/>
            <person name="Chillingworth T.J."/>
            <person name="Churcher C."/>
            <person name="Clark L.N."/>
            <person name="Corton C.H."/>
            <person name="Cronin A."/>
            <person name="Davies R.M."/>
            <person name="Doggett J."/>
            <person name="Djikeng A."/>
            <person name="Feldblyum T."/>
            <person name="Field M.C."/>
            <person name="Fraser A."/>
            <person name="Goodhead I."/>
            <person name="Hance Z."/>
            <person name="Harper D."/>
            <person name="Harris B.R."/>
            <person name="Hauser H."/>
            <person name="Hostetler J."/>
            <person name="Ivens A."/>
            <person name="Jagels K."/>
            <person name="Johnson D."/>
            <person name="Johnson J."/>
            <person name="Jones K."/>
            <person name="Kerhornou A.X."/>
            <person name="Koo H."/>
            <person name="Larke N."/>
            <person name="Landfear S."/>
            <person name="Larkin C."/>
            <person name="Leech V."/>
            <person name="Line A."/>
            <person name="Lord A."/>
            <person name="Macleod A."/>
            <person name="Mooney P.J."/>
            <person name="Moule S."/>
            <person name="Martin D.M."/>
            <person name="Morgan G.W."/>
            <person name="Mungall K."/>
            <person name="Norbertczak H."/>
            <person name="Ormond D."/>
            <person name="Pai G."/>
            <person name="Peacock C.S."/>
            <person name="Peterson J."/>
            <person name="Quail M.A."/>
            <person name="Rabbinowitsch E."/>
            <person name="Rajandream M.A."/>
            <person name="Reitter C."/>
            <person name="Salzberg S.L."/>
            <person name="Sanders M."/>
            <person name="Schobel S."/>
            <person name="Sharp S."/>
            <person name="Simmonds M."/>
            <person name="Simpson A.J."/>
            <person name="Tallon L."/>
            <person name="Turner C.M."/>
            <person name="Tait A."/>
            <person name="Tivey A.R."/>
            <person name="Van Aken S."/>
            <person name="Walker D."/>
            <person name="Wanless D."/>
            <person name="Wang S."/>
            <person name="White B."/>
            <person name="White O."/>
            <person name="Whitehead S."/>
            <person name="Woodward J."/>
            <person name="Wortman J."/>
            <person name="Adams M.D."/>
            <person name="Embley T.M."/>
            <person name="Gull K."/>
            <person name="Ullu E."/>
            <person name="Barry J.D."/>
            <person name="Fairlamb A.H."/>
            <person name="Opperdoes F."/>
            <person name="Barrell B.G."/>
            <person name="Donelson J.E."/>
            <person name="Hall N."/>
            <person name="Fraser C.M."/>
            <person name="Melville S.E."/>
            <person name="El-Sayed N.M."/>
        </authorList>
    </citation>
    <scope>NUCLEOTIDE SEQUENCE [LARGE SCALE GENOMIC DNA]</scope>
    <source>
        <strain evidence="2 3">927/4 GUTat10.1</strain>
    </source>
</reference>
<organism evidence="2 3">
    <name type="scientific">Trypanosoma brucei brucei (strain 927/4 GUTat10.1)</name>
    <dbReference type="NCBI Taxonomy" id="185431"/>
    <lineage>
        <taxon>Eukaryota</taxon>
        <taxon>Discoba</taxon>
        <taxon>Euglenozoa</taxon>
        <taxon>Kinetoplastea</taxon>
        <taxon>Metakinetoplastina</taxon>
        <taxon>Trypanosomatida</taxon>
        <taxon>Trypanosomatidae</taxon>
        <taxon>Trypanosoma</taxon>
    </lineage>
</organism>
<evidence type="ECO:0000256" key="1">
    <source>
        <dbReference type="SAM" id="Phobius"/>
    </source>
</evidence>
<dbReference type="GeneID" id="3661360"/>
<name>Q38CP8_TRYB2</name>
<dbReference type="AlphaFoldDB" id="Q38CP8"/>
<sequence length="95" mass="11007">MVFCRLLKLASTNTSHSLNFQLLACADSNQYSLSNYELHSLAAISTATSSHCCVKYKSPFVFPVLVYPVVTCCEFFWFILYFLYFHFVFYCFFCG</sequence>
<keyword evidence="1" id="KW-0472">Membrane</keyword>
<protein>
    <submittedName>
        <fullName evidence="2">Uncharacterized protein</fullName>
    </submittedName>
</protein>
<keyword evidence="1" id="KW-0812">Transmembrane</keyword>
<keyword evidence="3" id="KW-1185">Reference proteome</keyword>
<dbReference type="RefSeq" id="XP_827752.1">
    <property type="nucleotide sequence ID" value="XM_822659.1"/>
</dbReference>